<keyword evidence="2" id="KW-1185">Reference proteome</keyword>
<dbReference type="STRING" id="742152.A0A2H3J4C5"/>
<dbReference type="PANTHER" id="PTHR31912:SF34">
    <property type="entry name" value="NOTOCHORD-RELATED PROTEIN"/>
    <property type="match status" value="1"/>
</dbReference>
<proteinExistence type="predicted"/>
<evidence type="ECO:0000313" key="1">
    <source>
        <dbReference type="EMBL" id="PCH36811.1"/>
    </source>
</evidence>
<protein>
    <submittedName>
        <fullName evidence="1">Uncharacterized protein</fullName>
    </submittedName>
</protein>
<name>A0A2H3J4C5_WOLCO</name>
<dbReference type="EMBL" id="KB467898">
    <property type="protein sequence ID" value="PCH36811.1"/>
    <property type="molecule type" value="Genomic_DNA"/>
</dbReference>
<dbReference type="Proteomes" id="UP000218811">
    <property type="component" value="Unassembled WGS sequence"/>
</dbReference>
<dbReference type="OrthoDB" id="2803078at2759"/>
<reference evidence="1 2" key="1">
    <citation type="journal article" date="2012" name="Science">
        <title>The Paleozoic origin of enzymatic lignin decomposition reconstructed from 31 fungal genomes.</title>
        <authorList>
            <person name="Floudas D."/>
            <person name="Binder M."/>
            <person name="Riley R."/>
            <person name="Barry K."/>
            <person name="Blanchette R.A."/>
            <person name="Henrissat B."/>
            <person name="Martinez A.T."/>
            <person name="Otillar R."/>
            <person name="Spatafora J.W."/>
            <person name="Yadav J.S."/>
            <person name="Aerts A."/>
            <person name="Benoit I."/>
            <person name="Boyd A."/>
            <person name="Carlson A."/>
            <person name="Copeland A."/>
            <person name="Coutinho P.M."/>
            <person name="de Vries R.P."/>
            <person name="Ferreira P."/>
            <person name="Findley K."/>
            <person name="Foster B."/>
            <person name="Gaskell J."/>
            <person name="Glotzer D."/>
            <person name="Gorecki P."/>
            <person name="Heitman J."/>
            <person name="Hesse C."/>
            <person name="Hori C."/>
            <person name="Igarashi K."/>
            <person name="Jurgens J.A."/>
            <person name="Kallen N."/>
            <person name="Kersten P."/>
            <person name="Kohler A."/>
            <person name="Kuees U."/>
            <person name="Kumar T.K.A."/>
            <person name="Kuo A."/>
            <person name="LaButti K."/>
            <person name="Larrondo L.F."/>
            <person name="Lindquist E."/>
            <person name="Ling A."/>
            <person name="Lombard V."/>
            <person name="Lucas S."/>
            <person name="Lundell T."/>
            <person name="Martin R."/>
            <person name="McLaughlin D.J."/>
            <person name="Morgenstern I."/>
            <person name="Morin E."/>
            <person name="Murat C."/>
            <person name="Nagy L.G."/>
            <person name="Nolan M."/>
            <person name="Ohm R.A."/>
            <person name="Patyshakuliyeva A."/>
            <person name="Rokas A."/>
            <person name="Ruiz-Duenas F.J."/>
            <person name="Sabat G."/>
            <person name="Salamov A."/>
            <person name="Samejima M."/>
            <person name="Schmutz J."/>
            <person name="Slot J.C."/>
            <person name="St John F."/>
            <person name="Stenlid J."/>
            <person name="Sun H."/>
            <person name="Sun S."/>
            <person name="Syed K."/>
            <person name="Tsang A."/>
            <person name="Wiebenga A."/>
            <person name="Young D."/>
            <person name="Pisabarro A."/>
            <person name="Eastwood D.C."/>
            <person name="Martin F."/>
            <person name="Cullen D."/>
            <person name="Grigoriev I.V."/>
            <person name="Hibbett D.S."/>
        </authorList>
    </citation>
    <scope>NUCLEOTIDE SEQUENCE [LARGE SCALE GENOMIC DNA]</scope>
    <source>
        <strain evidence="1 2">MD-104</strain>
    </source>
</reference>
<dbReference type="AlphaFoldDB" id="A0A2H3J4C5"/>
<accession>A0A2H3J4C5</accession>
<sequence>MQIDGVHKAWEFTDLTVGNHWCALAQGHRVVSFGKWFYCDDTSSNLLKKWNGHNLFLFTTPGLPREHAQKEYNVHFLATSNIAAPLEMLDGIVDQLEYFS</sequence>
<evidence type="ECO:0000313" key="2">
    <source>
        <dbReference type="Proteomes" id="UP000218811"/>
    </source>
</evidence>
<gene>
    <name evidence="1" type="ORF">WOLCODRAFT_83047</name>
</gene>
<organism evidence="1 2">
    <name type="scientific">Wolfiporia cocos (strain MD-104)</name>
    <name type="common">Brown rot fungus</name>
    <dbReference type="NCBI Taxonomy" id="742152"/>
    <lineage>
        <taxon>Eukaryota</taxon>
        <taxon>Fungi</taxon>
        <taxon>Dikarya</taxon>
        <taxon>Basidiomycota</taxon>
        <taxon>Agaricomycotina</taxon>
        <taxon>Agaricomycetes</taxon>
        <taxon>Polyporales</taxon>
        <taxon>Phaeolaceae</taxon>
        <taxon>Wolfiporia</taxon>
    </lineage>
</organism>
<dbReference type="PANTHER" id="PTHR31912">
    <property type="entry name" value="IP13529P"/>
    <property type="match status" value="1"/>
</dbReference>